<comment type="subcellular location">
    <subcellularLocation>
        <location evidence="1 8">Cell membrane</location>
        <topology evidence="1 8">Multi-pass membrane protein</topology>
    </subcellularLocation>
</comment>
<organism evidence="9 10">
    <name type="scientific">Haloquadratum walsbyi (strain DSM 16854 / JCM 12705 / C23)</name>
    <dbReference type="NCBI Taxonomy" id="768065"/>
    <lineage>
        <taxon>Archaea</taxon>
        <taxon>Methanobacteriati</taxon>
        <taxon>Methanobacteriota</taxon>
        <taxon>Stenosarchaea group</taxon>
        <taxon>Halobacteria</taxon>
        <taxon>Halobacteriales</taxon>
        <taxon>Haloferacaceae</taxon>
        <taxon>Haloquadratum</taxon>
    </lineage>
</organism>
<evidence type="ECO:0000256" key="1">
    <source>
        <dbReference type="ARBA" id="ARBA00004651"/>
    </source>
</evidence>
<dbReference type="Pfam" id="PF02537">
    <property type="entry name" value="CRCB"/>
    <property type="match status" value="1"/>
</dbReference>
<dbReference type="HAMAP" id="MF_00454">
    <property type="entry name" value="FluC"/>
    <property type="match status" value="1"/>
</dbReference>
<dbReference type="GO" id="GO:0062054">
    <property type="term" value="F:fluoride channel activity"/>
    <property type="evidence" value="ECO:0007669"/>
    <property type="project" value="UniProtKB-UniRule"/>
</dbReference>
<dbReference type="HOGENOM" id="CLU_114342_2_0_2"/>
<dbReference type="InterPro" id="IPR003691">
    <property type="entry name" value="FluC"/>
</dbReference>
<evidence type="ECO:0000313" key="10">
    <source>
        <dbReference type="Proteomes" id="UP000007954"/>
    </source>
</evidence>
<dbReference type="EMBL" id="FR746099">
    <property type="protein sequence ID" value="CCC41322.1"/>
    <property type="molecule type" value="Genomic_DNA"/>
</dbReference>
<keyword evidence="8" id="KW-0479">Metal-binding</keyword>
<dbReference type="KEGG" id="hwc:Hqrw_3570"/>
<evidence type="ECO:0000256" key="4">
    <source>
        <dbReference type="ARBA" id="ARBA00022989"/>
    </source>
</evidence>
<gene>
    <name evidence="9" type="primary">crcB1</name>
    <name evidence="8" type="synonym">crcB</name>
    <name evidence="8" type="synonym">fluC</name>
    <name evidence="9" type="ordered locus">Hqrw_3570</name>
</gene>
<keyword evidence="4 8" id="KW-1133">Transmembrane helix</keyword>
<proteinExistence type="inferred from homology"/>
<name>G0LMK2_HALWC</name>
<keyword evidence="8" id="KW-0915">Sodium</keyword>
<accession>G0LMK2</accession>
<evidence type="ECO:0000256" key="5">
    <source>
        <dbReference type="ARBA" id="ARBA00023136"/>
    </source>
</evidence>
<dbReference type="GO" id="GO:0005886">
    <property type="term" value="C:plasma membrane"/>
    <property type="evidence" value="ECO:0007669"/>
    <property type="project" value="UniProtKB-SubCell"/>
</dbReference>
<evidence type="ECO:0000256" key="2">
    <source>
        <dbReference type="ARBA" id="ARBA00022475"/>
    </source>
</evidence>
<comment type="similarity">
    <text evidence="6 8">Belongs to the fluoride channel Fluc/FEX (TC 1.A.43) family.</text>
</comment>
<dbReference type="Proteomes" id="UP000007954">
    <property type="component" value="Chromosome"/>
</dbReference>
<evidence type="ECO:0000256" key="3">
    <source>
        <dbReference type="ARBA" id="ARBA00022692"/>
    </source>
</evidence>
<keyword evidence="8" id="KW-0406">Ion transport</keyword>
<keyword evidence="5 8" id="KW-0472">Membrane</keyword>
<reference evidence="9 10" key="1">
    <citation type="journal article" date="2011" name="PLoS ONE">
        <title>Haloquadratum walsbyi: limited diversity in a global pond.</title>
        <authorList>
            <person name="Dyall-Smith M."/>
            <person name="Pfeiffer F."/>
            <person name="Klee K."/>
            <person name="Palm P."/>
            <person name="Gross K."/>
            <person name="Schuster S.C."/>
            <person name="Rampp M."/>
            <person name="Oesterhelt D."/>
        </authorList>
    </citation>
    <scope>NUCLEOTIDE SEQUENCE [LARGE SCALE GENOMIC DNA]</scope>
    <source>
        <strain evidence="10">DSM 16854 / JCM 12705 / C23</strain>
    </source>
</reference>
<keyword evidence="3 8" id="KW-0812">Transmembrane</keyword>
<dbReference type="GO" id="GO:0140114">
    <property type="term" value="P:cellular detoxification of fluoride"/>
    <property type="evidence" value="ECO:0007669"/>
    <property type="project" value="UniProtKB-UniRule"/>
</dbReference>
<comment type="catalytic activity">
    <reaction evidence="7">
        <text>fluoride(in) = fluoride(out)</text>
        <dbReference type="Rhea" id="RHEA:76159"/>
        <dbReference type="ChEBI" id="CHEBI:17051"/>
    </reaction>
    <physiologicalReaction direction="left-to-right" evidence="7">
        <dbReference type="Rhea" id="RHEA:76160"/>
    </physiologicalReaction>
</comment>
<comment type="function">
    <text evidence="8">Fluoride-specific ion channel. Important for reducing fluoride concentration in the cell, thus reducing its toxicity.</text>
</comment>
<sequence>MPVLVGVGGGIGAICRFSVDMIFDDGRQSLITINIVGSTALGIVISVPLTPPAVAIFGTGVCGAFTTFSSHVVSIVDTIETGNYSRAGIDVTVTLLASLTGVGVGQAIGRIIY</sequence>
<protein>
    <recommendedName>
        <fullName evidence="8">Fluoride-specific ion channel FluC</fullName>
    </recommendedName>
</protein>
<keyword evidence="8" id="KW-0407">Ion channel</keyword>
<evidence type="ECO:0000256" key="6">
    <source>
        <dbReference type="ARBA" id="ARBA00035120"/>
    </source>
</evidence>
<feature type="binding site" evidence="8">
    <location>
        <position position="63"/>
    </location>
    <ligand>
        <name>Na(+)</name>
        <dbReference type="ChEBI" id="CHEBI:29101"/>
        <note>structural</note>
    </ligand>
</feature>
<evidence type="ECO:0000256" key="7">
    <source>
        <dbReference type="ARBA" id="ARBA00035585"/>
    </source>
</evidence>
<evidence type="ECO:0000256" key="8">
    <source>
        <dbReference type="HAMAP-Rule" id="MF_00454"/>
    </source>
</evidence>
<dbReference type="AlphaFoldDB" id="G0LMK2"/>
<dbReference type="GO" id="GO:0046872">
    <property type="term" value="F:metal ion binding"/>
    <property type="evidence" value="ECO:0007669"/>
    <property type="project" value="UniProtKB-KW"/>
</dbReference>
<feature type="binding site" evidence="8">
    <location>
        <position position="66"/>
    </location>
    <ligand>
        <name>Na(+)</name>
        <dbReference type="ChEBI" id="CHEBI:29101"/>
        <note>structural</note>
    </ligand>
</feature>
<comment type="activity regulation">
    <text evidence="8">Na(+) is not transported, but it plays an essential structural role and its presence is essential for fluoride channel function.</text>
</comment>
<evidence type="ECO:0000313" key="9">
    <source>
        <dbReference type="EMBL" id="CCC41322.1"/>
    </source>
</evidence>
<keyword evidence="8" id="KW-0813">Transport</keyword>
<keyword evidence="2 8" id="KW-1003">Cell membrane</keyword>